<evidence type="ECO:0000313" key="3">
    <source>
        <dbReference type="EMBL" id="MFI2324141.1"/>
    </source>
</evidence>
<dbReference type="PANTHER" id="PTHR40763">
    <property type="entry name" value="MEMBRANE PROTEIN-RELATED"/>
    <property type="match status" value="1"/>
</dbReference>
<feature type="domain" description="DUF1707" evidence="2">
    <location>
        <begin position="9"/>
        <end position="61"/>
    </location>
</feature>
<dbReference type="RefSeq" id="WP_396946370.1">
    <property type="nucleotide sequence ID" value="NZ_JBIRXV010000007.1"/>
</dbReference>
<name>A0ABW7WMC7_9NOCA</name>
<protein>
    <submittedName>
        <fullName evidence="3">DUF1707 domain-containing protein</fullName>
    </submittedName>
</protein>
<dbReference type="Proteomes" id="UP001611450">
    <property type="component" value="Unassembled WGS sequence"/>
</dbReference>
<keyword evidence="4" id="KW-1185">Reference proteome</keyword>
<dbReference type="Pfam" id="PF08044">
    <property type="entry name" value="DUF1707"/>
    <property type="match status" value="1"/>
</dbReference>
<dbReference type="PANTHER" id="PTHR40763:SF4">
    <property type="entry name" value="DUF1707 DOMAIN-CONTAINING PROTEIN"/>
    <property type="match status" value="1"/>
</dbReference>
<reference evidence="3 4" key="1">
    <citation type="submission" date="2024-10" db="EMBL/GenBank/DDBJ databases">
        <title>The Natural Products Discovery Center: Release of the First 8490 Sequenced Strains for Exploring Actinobacteria Biosynthetic Diversity.</title>
        <authorList>
            <person name="Kalkreuter E."/>
            <person name="Kautsar S.A."/>
            <person name="Yang D."/>
            <person name="Bader C.D."/>
            <person name="Teijaro C.N."/>
            <person name="Fluegel L."/>
            <person name="Davis C.M."/>
            <person name="Simpson J.R."/>
            <person name="Lauterbach L."/>
            <person name="Steele A.D."/>
            <person name="Gui C."/>
            <person name="Meng S."/>
            <person name="Li G."/>
            <person name="Viehrig K."/>
            <person name="Ye F."/>
            <person name="Su P."/>
            <person name="Kiefer A.F."/>
            <person name="Nichols A."/>
            <person name="Cepeda A.J."/>
            <person name="Yan W."/>
            <person name="Fan B."/>
            <person name="Jiang Y."/>
            <person name="Adhikari A."/>
            <person name="Zheng C.-J."/>
            <person name="Schuster L."/>
            <person name="Cowan T.M."/>
            <person name="Smanski M.J."/>
            <person name="Chevrette M.G."/>
            <person name="De Carvalho L.P.S."/>
            <person name="Shen B."/>
        </authorList>
    </citation>
    <scope>NUCLEOTIDE SEQUENCE [LARGE SCALE GENOMIC DNA]</scope>
    <source>
        <strain evidence="3 4">NPDC019626</strain>
    </source>
</reference>
<keyword evidence="1" id="KW-1133">Transmembrane helix</keyword>
<organism evidence="3 4">
    <name type="scientific">Nocardia beijingensis</name>
    <dbReference type="NCBI Taxonomy" id="95162"/>
    <lineage>
        <taxon>Bacteria</taxon>
        <taxon>Bacillati</taxon>
        <taxon>Actinomycetota</taxon>
        <taxon>Actinomycetes</taxon>
        <taxon>Mycobacteriales</taxon>
        <taxon>Nocardiaceae</taxon>
        <taxon>Nocardia</taxon>
    </lineage>
</organism>
<dbReference type="InterPro" id="IPR012551">
    <property type="entry name" value="DUF1707_SHOCT-like"/>
</dbReference>
<keyword evidence="1" id="KW-0812">Transmembrane</keyword>
<evidence type="ECO:0000256" key="1">
    <source>
        <dbReference type="SAM" id="Phobius"/>
    </source>
</evidence>
<feature type="transmembrane region" description="Helical" evidence="1">
    <location>
        <begin position="82"/>
        <end position="102"/>
    </location>
</feature>
<proteinExistence type="predicted"/>
<dbReference type="EMBL" id="JBIRXV010000007">
    <property type="protein sequence ID" value="MFI2324141.1"/>
    <property type="molecule type" value="Genomic_DNA"/>
</dbReference>
<accession>A0ABW7WMC7</accession>
<gene>
    <name evidence="3" type="ORF">ACH47G_26985</name>
</gene>
<evidence type="ECO:0000259" key="2">
    <source>
        <dbReference type="Pfam" id="PF08044"/>
    </source>
</evidence>
<comment type="caution">
    <text evidence="3">The sequence shown here is derived from an EMBL/GenBank/DDBJ whole genome shotgun (WGS) entry which is preliminary data.</text>
</comment>
<sequence>MATTRYSDVRARDTDRADVCGLLDAARADGQLTADEHAARTAEAMRAKSFGELDALIDDLQTPDGLANAPVIRVDRRRPRRWLAPVSVVLAALVAGALIGGISRCGGNLPGFEEDVPDLTTGAGLAYFLAEYRAEFGDLSADEVTFYPKYAIVHRQKPGSASETGDYNYNGDFRATGSSERRSGTRAFDLAAIDVPAIAGLLAGAPRTLKCPNGVITLVDLEFDARGSVDRGPVVAIHAKDKDGSSGYLTATFAGEPLAVFPPTR</sequence>
<keyword evidence="1" id="KW-0472">Membrane</keyword>
<evidence type="ECO:0000313" key="4">
    <source>
        <dbReference type="Proteomes" id="UP001611450"/>
    </source>
</evidence>